<sequence>MRKVSGTASSAFRAIWGDLEDQAELSVESGTEFKPNISIDSSGDPYGKENRKGIHTEEKTSTIFSSPRQFSKEDPTEIDLKAIGANLNQIKNSSEKLPSAPTKKIEDSPSTPSSTKIALSIRPKNNSRKSRDLTNSGSNSPVQSRNEAHNDEHSFGYISGPNEILNEEAKNFQGPNGKAGTLSQASRKTIQSGNEPNGKEAEIETDVYNNLVPQSQQSTESKDSSLIKFFDEKKSNDLPSGISAPSPNFPDETTTKNDNNGLNDLEPKINFKFEASKEICTEDTSKTSPKIHASHEEKHDSMVINWPESNILKNSIKSFANVESPTINSNTLLEIENNVTSQIVPLKMDDDTTFLIETNYEAFKEIINPINEDMMIKSNDSVNYSENETFTNKNGILFVSQNASRIGKDENRKQIQDVYTTNDDIQATDPVDILKNNIKNQPEDSNNVSSNLHDHTSIQEDNKAEEVSTEICLQNREDHIENIESNLNEQELILVDSTEFMAEEINFNIASDPERKPLITAIKIKKNMDGKDTEEKRDLEETDADENLNAHNAASDSRESIITEMKVPEDETRIDIEENQDNEMKDVLTKITSEDIKSDSLCQPTILETKAPVDETRIDAEEDQDSEVKDYLAKNLALDAASNPCESIITEIKVPGDNTKIDLEENRDPELKDVLTKQTSEDIKSGSLCQPIILETKAPVEETRIDAEEDQDSKVKENLAKDLALDAASDSCESIITEIKVPENANQSDSIEKQDTEEVNTLGSETVHDTATSSSCKSIITVIKAPEDETRSRLVEDDEPEEMGVVGRYITDDNKSYSSFESIITEIKALEHANQSDEIEKKDTKEVNTLGNETVYDAARDSFESIITEIRAPVDKTKEQDSKVTDFVAKSIVDNNKSDSPCKSITTEMNLPEIATPVHELQLGAKQDQVLSFTNLLTTHEPYRDGEMIRSTVKPNTSTEKKEERNLHETGLDEFKRIVNSRLLIRNTSEESPTLLINRGLKSKTSNLDVASENEKSIEKSTDRKIRDKRANFTNIGGAESRTSILSLGSSKGTTYRPGTFGASNKTETHSSKIKQASIKNKFNANDNGSITTTKVKKSLKEKIMGKISGKLHKIKN</sequence>
<feature type="compositionally biased region" description="Polar residues" evidence="1">
    <location>
        <begin position="133"/>
        <end position="145"/>
    </location>
</feature>
<feature type="compositionally biased region" description="Polar residues" evidence="1">
    <location>
        <begin position="181"/>
        <end position="195"/>
    </location>
</feature>
<feature type="compositionally biased region" description="Basic and acidic residues" evidence="1">
    <location>
        <begin position="528"/>
        <end position="539"/>
    </location>
</feature>
<gene>
    <name evidence="2" type="ORF">GcM1_250137</name>
</gene>
<feature type="compositionally biased region" description="Polar residues" evidence="1">
    <location>
        <begin position="108"/>
        <end position="117"/>
    </location>
</feature>
<evidence type="ECO:0000256" key="1">
    <source>
        <dbReference type="SAM" id="MobiDB-lite"/>
    </source>
</evidence>
<feature type="region of interest" description="Disordered" evidence="1">
    <location>
        <begin position="88"/>
        <end position="199"/>
    </location>
</feature>
<dbReference type="Proteomes" id="UP000285326">
    <property type="component" value="Unassembled WGS sequence"/>
</dbReference>
<comment type="caution">
    <text evidence="2">The sequence shown here is derived from an EMBL/GenBank/DDBJ whole genome shotgun (WGS) entry which is preliminary data.</text>
</comment>
<feature type="region of interest" description="Disordered" evidence="1">
    <location>
        <begin position="528"/>
        <end position="558"/>
    </location>
</feature>
<evidence type="ECO:0000313" key="2">
    <source>
        <dbReference type="EMBL" id="RKF71715.1"/>
    </source>
</evidence>
<protein>
    <submittedName>
        <fullName evidence="2">Uncharacterized protein</fullName>
    </submittedName>
</protein>
<name>A0A420IB59_9PEZI</name>
<proteinExistence type="predicted"/>
<feature type="region of interest" description="Disordered" evidence="1">
    <location>
        <begin position="27"/>
        <end position="76"/>
    </location>
</feature>
<dbReference type="AlphaFoldDB" id="A0A420IB59"/>
<organism evidence="2 3">
    <name type="scientific">Golovinomyces cichoracearum</name>
    <dbReference type="NCBI Taxonomy" id="62708"/>
    <lineage>
        <taxon>Eukaryota</taxon>
        <taxon>Fungi</taxon>
        <taxon>Dikarya</taxon>
        <taxon>Ascomycota</taxon>
        <taxon>Pezizomycotina</taxon>
        <taxon>Leotiomycetes</taxon>
        <taxon>Erysiphales</taxon>
        <taxon>Erysiphaceae</taxon>
        <taxon>Golovinomyces</taxon>
    </lineage>
</organism>
<feature type="compositionally biased region" description="Basic and acidic residues" evidence="1">
    <location>
        <begin position="46"/>
        <end position="60"/>
    </location>
</feature>
<reference evidence="2 3" key="1">
    <citation type="journal article" date="2018" name="BMC Genomics">
        <title>Comparative genome analyses reveal sequence features reflecting distinct modes of host-adaptation between dicot and monocot powdery mildew.</title>
        <authorList>
            <person name="Wu Y."/>
            <person name="Ma X."/>
            <person name="Pan Z."/>
            <person name="Kale S.D."/>
            <person name="Song Y."/>
            <person name="King H."/>
            <person name="Zhang Q."/>
            <person name="Presley C."/>
            <person name="Deng X."/>
            <person name="Wei C.I."/>
            <person name="Xiao S."/>
        </authorList>
    </citation>
    <scope>NUCLEOTIDE SEQUENCE [LARGE SCALE GENOMIC DNA]</scope>
    <source>
        <strain evidence="2">UMSG1</strain>
    </source>
</reference>
<dbReference type="EMBL" id="MCBS01025041">
    <property type="protein sequence ID" value="RKF71715.1"/>
    <property type="molecule type" value="Genomic_DNA"/>
</dbReference>
<evidence type="ECO:0000313" key="3">
    <source>
        <dbReference type="Proteomes" id="UP000285326"/>
    </source>
</evidence>
<feature type="region of interest" description="Disordered" evidence="1">
    <location>
        <begin position="234"/>
        <end position="265"/>
    </location>
</feature>
<accession>A0A420IB59</accession>